<dbReference type="PANTHER" id="PTHR33472:SF24">
    <property type="entry name" value="VEGETATIVE CELL WALL PROTEIN GP1-LIKE"/>
    <property type="match status" value="1"/>
</dbReference>
<dbReference type="AlphaFoldDB" id="A0A9D3UVC6"/>
<dbReference type="OrthoDB" id="1709592at2759"/>
<name>A0A9D3UVC6_9ROSI</name>
<feature type="compositionally biased region" description="Basic and acidic residues" evidence="1">
    <location>
        <begin position="286"/>
        <end position="313"/>
    </location>
</feature>
<feature type="compositionally biased region" description="Polar residues" evidence="1">
    <location>
        <begin position="71"/>
        <end position="89"/>
    </location>
</feature>
<reference evidence="2 3" key="1">
    <citation type="journal article" date="2021" name="Plant Biotechnol. J.">
        <title>Multi-omics assisted identification of the key and species-specific regulatory components of drought-tolerant mechanisms in Gossypium stocksii.</title>
        <authorList>
            <person name="Yu D."/>
            <person name="Ke L."/>
            <person name="Zhang D."/>
            <person name="Wu Y."/>
            <person name="Sun Y."/>
            <person name="Mei J."/>
            <person name="Sun J."/>
            <person name="Sun Y."/>
        </authorList>
    </citation>
    <scope>NUCLEOTIDE SEQUENCE [LARGE SCALE GENOMIC DNA]</scope>
    <source>
        <strain evidence="3">cv. E1</strain>
        <tissue evidence="2">Leaf</tissue>
    </source>
</reference>
<dbReference type="EMBL" id="JAIQCV010000010">
    <property type="protein sequence ID" value="KAH1057920.1"/>
    <property type="molecule type" value="Genomic_DNA"/>
</dbReference>
<feature type="compositionally biased region" description="Polar residues" evidence="1">
    <location>
        <begin position="190"/>
        <end position="227"/>
    </location>
</feature>
<feature type="compositionally biased region" description="Low complexity" evidence="1">
    <location>
        <begin position="120"/>
        <end position="132"/>
    </location>
</feature>
<proteinExistence type="predicted"/>
<feature type="region of interest" description="Disordered" evidence="1">
    <location>
        <begin position="461"/>
        <end position="496"/>
    </location>
</feature>
<feature type="compositionally biased region" description="Polar residues" evidence="1">
    <location>
        <begin position="163"/>
        <end position="177"/>
    </location>
</feature>
<evidence type="ECO:0008006" key="4">
    <source>
        <dbReference type="Google" id="ProtNLM"/>
    </source>
</evidence>
<comment type="caution">
    <text evidence="2">The sequence shown here is derived from an EMBL/GenBank/DDBJ whole genome shotgun (WGS) entry which is preliminary data.</text>
</comment>
<evidence type="ECO:0000313" key="2">
    <source>
        <dbReference type="EMBL" id="KAH1057920.1"/>
    </source>
</evidence>
<evidence type="ECO:0000313" key="3">
    <source>
        <dbReference type="Proteomes" id="UP000828251"/>
    </source>
</evidence>
<organism evidence="2 3">
    <name type="scientific">Gossypium stocksii</name>
    <dbReference type="NCBI Taxonomy" id="47602"/>
    <lineage>
        <taxon>Eukaryota</taxon>
        <taxon>Viridiplantae</taxon>
        <taxon>Streptophyta</taxon>
        <taxon>Embryophyta</taxon>
        <taxon>Tracheophyta</taxon>
        <taxon>Spermatophyta</taxon>
        <taxon>Magnoliopsida</taxon>
        <taxon>eudicotyledons</taxon>
        <taxon>Gunneridae</taxon>
        <taxon>Pentapetalae</taxon>
        <taxon>rosids</taxon>
        <taxon>malvids</taxon>
        <taxon>Malvales</taxon>
        <taxon>Malvaceae</taxon>
        <taxon>Malvoideae</taxon>
        <taxon>Gossypium</taxon>
    </lineage>
</organism>
<gene>
    <name evidence="2" type="ORF">J1N35_035985</name>
</gene>
<sequence>MFQRHHQTLNLYMHTRHQMSVISLANTARLDFQSLFSCLLFSVFSLSYMAERRQLFRFRLPWLSAAATPRPTAQTEVPSQPSTTTSIQQPPFRPPGIAPVQTAPTQARVPGQKTEPQPDATSRPATSRPTSTPRHKIRGSSVPPSASRRVTDKQGMSRPVSASHGTVQTQATSQTRSPARAISVPPSPSRMVSQPQSIAQAVSKQQSSSRLASQPAGQTSPQPSSPSLRDLSAPKDSPTAIQERSQPPSSTQPPPSASHQHTQPFGVAEIAPITGTTMETPSAPLKPKERVERKKVQEEHGKATAKGSTHEEPEQGTITKLLAAATDAGTKTKKQLMAALETGKRHQQKQDDMEIKKTLKTSSNDEKQIKTVSSAYPRNWSIPNKAHEKHVSSNWEQVPLQNEIREDVCKFVHKLTTDQLELPTDEKSISVVTLAGENRGASFHLGSESSKKEGLVHIHRSYKINPDDSPDATTDGEESSRGRKPKDSVAKENPASTAYANNNIQSINNSIVCESSVNARNPGVYLELIHSLAESTKSKAKEEHTEPGKTRFNITPAEKRTYEPTVRRRCLRGLFAESSDSDPGNPERPRRHGCRFNCGGKNKEKEMEDL</sequence>
<feature type="region of interest" description="Disordered" evidence="1">
    <location>
        <begin position="574"/>
        <end position="610"/>
    </location>
</feature>
<accession>A0A9D3UVC6</accession>
<evidence type="ECO:0000256" key="1">
    <source>
        <dbReference type="SAM" id="MobiDB-lite"/>
    </source>
</evidence>
<keyword evidence="3" id="KW-1185">Reference proteome</keyword>
<dbReference type="Proteomes" id="UP000828251">
    <property type="component" value="Unassembled WGS sequence"/>
</dbReference>
<feature type="compositionally biased region" description="Acidic residues" evidence="1">
    <location>
        <begin position="468"/>
        <end position="477"/>
    </location>
</feature>
<protein>
    <recommendedName>
        <fullName evidence="4">Flocculation protein FLO11-like</fullName>
    </recommendedName>
</protein>
<feature type="region of interest" description="Disordered" evidence="1">
    <location>
        <begin position="70"/>
        <end position="315"/>
    </location>
</feature>
<dbReference type="PANTHER" id="PTHR33472">
    <property type="entry name" value="OS01G0106600 PROTEIN"/>
    <property type="match status" value="1"/>
</dbReference>
<feature type="compositionally biased region" description="Basic and acidic residues" evidence="1">
    <location>
        <begin position="478"/>
        <end position="490"/>
    </location>
</feature>
<feature type="compositionally biased region" description="Basic and acidic residues" evidence="1">
    <location>
        <begin position="601"/>
        <end position="610"/>
    </location>
</feature>